<dbReference type="EMBL" id="HG994356">
    <property type="protein sequence ID" value="CAF2136299.1"/>
    <property type="molecule type" value="Genomic_DNA"/>
</dbReference>
<sequence>EECSSTCSRLSYFLPLFLFKSFFLSLSSQILKCLSSQVGWHDWTALNHSDRFVNYKVYFSSVCSYNPKI</sequence>
<gene>
    <name evidence="2" type="ORF">DARMORV10_A02P03850.1</name>
</gene>
<name>A0A816WKS2_BRANA</name>
<dbReference type="AlphaFoldDB" id="A0A816WKS2"/>
<dbReference type="Proteomes" id="UP001295469">
    <property type="component" value="Chromosome A02"/>
</dbReference>
<reference evidence="2" key="1">
    <citation type="submission" date="2021-01" db="EMBL/GenBank/DDBJ databases">
        <authorList>
            <consortium name="Genoscope - CEA"/>
            <person name="William W."/>
        </authorList>
    </citation>
    <scope>NUCLEOTIDE SEQUENCE</scope>
</reference>
<feature type="chain" id="PRO_5032585279" evidence="1">
    <location>
        <begin position="29"/>
        <end position="69"/>
    </location>
</feature>
<evidence type="ECO:0000313" key="2">
    <source>
        <dbReference type="EMBL" id="CAF2136299.1"/>
    </source>
</evidence>
<accession>A0A816WKS2</accession>
<keyword evidence="1" id="KW-0732">Signal</keyword>
<evidence type="ECO:0000256" key="1">
    <source>
        <dbReference type="SAM" id="SignalP"/>
    </source>
</evidence>
<feature type="non-terminal residue" evidence="2">
    <location>
        <position position="1"/>
    </location>
</feature>
<proteinExistence type="predicted"/>
<organism evidence="2">
    <name type="scientific">Brassica napus</name>
    <name type="common">Rape</name>
    <dbReference type="NCBI Taxonomy" id="3708"/>
    <lineage>
        <taxon>Eukaryota</taxon>
        <taxon>Viridiplantae</taxon>
        <taxon>Streptophyta</taxon>
        <taxon>Embryophyta</taxon>
        <taxon>Tracheophyta</taxon>
        <taxon>Spermatophyta</taxon>
        <taxon>Magnoliopsida</taxon>
        <taxon>eudicotyledons</taxon>
        <taxon>Gunneridae</taxon>
        <taxon>Pentapetalae</taxon>
        <taxon>rosids</taxon>
        <taxon>malvids</taxon>
        <taxon>Brassicales</taxon>
        <taxon>Brassicaceae</taxon>
        <taxon>Brassiceae</taxon>
        <taxon>Brassica</taxon>
    </lineage>
</organism>
<feature type="signal peptide" evidence="1">
    <location>
        <begin position="1"/>
        <end position="28"/>
    </location>
</feature>
<protein>
    <submittedName>
        <fullName evidence="2">(rape) hypothetical protein</fullName>
    </submittedName>
</protein>